<feature type="compositionally biased region" description="Acidic residues" evidence="1">
    <location>
        <begin position="337"/>
        <end position="349"/>
    </location>
</feature>
<dbReference type="InterPro" id="IPR003615">
    <property type="entry name" value="HNH_nuc"/>
</dbReference>
<evidence type="ECO:0000259" key="2">
    <source>
        <dbReference type="Pfam" id="PF02720"/>
    </source>
</evidence>
<feature type="domain" description="DUF222" evidence="2">
    <location>
        <begin position="58"/>
        <end position="321"/>
    </location>
</feature>
<accession>A0A177YME8</accession>
<evidence type="ECO:0000256" key="1">
    <source>
        <dbReference type="SAM" id="MobiDB-lite"/>
    </source>
</evidence>
<feature type="compositionally biased region" description="Basic and acidic residues" evidence="1">
    <location>
        <begin position="354"/>
        <end position="364"/>
    </location>
</feature>
<dbReference type="EMBL" id="LVHI01000004">
    <property type="protein sequence ID" value="OAK56430.1"/>
    <property type="molecule type" value="Genomic_DNA"/>
</dbReference>
<organism evidence="3 4">
    <name type="scientific">Rhodococcoides kyotonense</name>
    <dbReference type="NCBI Taxonomy" id="398843"/>
    <lineage>
        <taxon>Bacteria</taxon>
        <taxon>Bacillati</taxon>
        <taxon>Actinomycetota</taxon>
        <taxon>Actinomycetes</taxon>
        <taxon>Mycobacteriales</taxon>
        <taxon>Nocardiaceae</taxon>
        <taxon>Rhodococcoides</taxon>
    </lineage>
</organism>
<proteinExistence type="predicted"/>
<evidence type="ECO:0000313" key="4">
    <source>
        <dbReference type="Proteomes" id="UP000077519"/>
    </source>
</evidence>
<dbReference type="CDD" id="cd00085">
    <property type="entry name" value="HNHc"/>
    <property type="match status" value="1"/>
</dbReference>
<evidence type="ECO:0000313" key="3">
    <source>
        <dbReference type="EMBL" id="OAK56430.1"/>
    </source>
</evidence>
<dbReference type="InterPro" id="IPR003870">
    <property type="entry name" value="DUF222"/>
</dbReference>
<feature type="region of interest" description="Disordered" evidence="1">
    <location>
        <begin position="332"/>
        <end position="412"/>
    </location>
</feature>
<dbReference type="RefSeq" id="WP_068421964.1">
    <property type="nucleotide sequence ID" value="NZ_LVHI01000004.1"/>
</dbReference>
<dbReference type="Gene3D" id="1.10.30.50">
    <property type="match status" value="1"/>
</dbReference>
<gene>
    <name evidence="3" type="ORF">A3K89_16550</name>
</gene>
<dbReference type="Pfam" id="PF02720">
    <property type="entry name" value="DUF222"/>
    <property type="match status" value="1"/>
</dbReference>
<dbReference type="Proteomes" id="UP000077519">
    <property type="component" value="Unassembled WGS sequence"/>
</dbReference>
<feature type="compositionally biased region" description="Basic and acidic residues" evidence="1">
    <location>
        <begin position="395"/>
        <end position="404"/>
    </location>
</feature>
<keyword evidence="4" id="KW-1185">Reference proteome</keyword>
<reference evidence="3 4" key="1">
    <citation type="submission" date="2016-03" db="EMBL/GenBank/DDBJ databases">
        <title>Genome sequence of Rhodococcus kyotonensis KB10.</title>
        <authorList>
            <person name="Jeong H."/>
            <person name="Hong C.E."/>
            <person name="Jo S.H."/>
            <person name="Park J.M."/>
        </authorList>
    </citation>
    <scope>NUCLEOTIDE SEQUENCE [LARGE SCALE GENOMIC DNA]</scope>
    <source>
        <strain evidence="3 4">KB10</strain>
    </source>
</reference>
<name>A0A177YME8_9NOCA</name>
<comment type="caution">
    <text evidence="3">The sequence shown here is derived from an EMBL/GenBank/DDBJ whole genome shotgun (WGS) entry which is preliminary data.</text>
</comment>
<protein>
    <recommendedName>
        <fullName evidence="2">DUF222 domain-containing protein</fullName>
    </recommendedName>
</protein>
<dbReference type="AlphaFoldDB" id="A0A177YME8"/>
<sequence length="709" mass="77284">MGMPGGVDNSGEADAIRRAADAEASELLVTLAGNRRAENIAAATAVHNLHALFELRFCAEADIHESGDGEPDIALAKRTVQCEAAVALSLSRTVTRDMMTIGEQLAWRLPAVDAAFTAGDIDYPRVRTIALVLEKASDDTVHAIEDNVLATALHTTVGPLRDRIWSLWIEHDPDEAAAARKKVESEERRADVIRGDDGMATLRARMSSLEGAEINAVLDELAGTVCSRDPRTKKQLRGYAVMALVYRQDFIACMCETDVCPVSGQQEHHSKRRPHLLQVTVDIETLLGLTDRPATLSDGTILDPDTARRLAGDSRLQMILTELIEDIRAEEGHGVEAEESADDTAEDVDSAVAQEEHSGSERAGSEYAGGTDEPDDTAAADHENPSAAEDVADQTAHHPTDHRPTAYRPIKRGRIHPVGPLSAALIPCTTSISRSLPRAVRRRLRPGRDVALSDTISRFLDAAAADPALAKGIHPDGHGGHTEPPPGALTYRPTAELVALTRATFSTCTFPGCSVPAAACEIDHIVPFDHTNPRAGGWTIRANLQPLCHFHHQAKTLKLWAAARLAGDAIIWTSTSGLQRITPSNYGTVLVPDTFVHNRKPRPLPTTIEDERSAAVLVVDEARPTEPPPDDEPSDELYEPTWWEQNITDTDTDWGRLLNPETVTNVPTLGDIARARTPQERDDAVYLRERFLEHRAIVTARENYRPPPF</sequence>